<proteinExistence type="predicted"/>
<feature type="transmembrane region" description="Helical" evidence="3">
    <location>
        <begin position="85"/>
        <end position="103"/>
    </location>
</feature>
<dbReference type="GO" id="GO:0012505">
    <property type="term" value="C:endomembrane system"/>
    <property type="evidence" value="ECO:0007669"/>
    <property type="project" value="UniProtKB-SubCell"/>
</dbReference>
<gene>
    <name evidence="5" type="ORF">B6D57_04570</name>
</gene>
<keyword evidence="3" id="KW-0472">Membrane</keyword>
<sequence>MGLYLIGLGLTLGVIYTNRALYTLIFLSTLQVVIYHLAYKGRRLRDIANLDSAFAWNIFAIILIITGLSIDKGGFGSWASYPLSLPSYTLGSILVIIGLCGLASQPPFHRWMVETTSGRPQSSALVASVFALLPPFYLIMSAGTTIHPAGKIAMTVGSIIGIAGFLSLSAASFIENRMDRSSGYITSALMGLAIFIAMRGEPVAHLAVSLIVLVSVSRLIQYLIISAMDNAGIDRDMRKTTTFVNQHPILLFGFLTSVFLISPIPAPPVIPTILQSISVATKINPLLLILLIIGLFLYLSHFIKLFETTIGGRKQQGEKRGIPKSVSISLLLASLFGIAVGFLLLLQPLLRLSLKV</sequence>
<keyword evidence="3" id="KW-1133">Transmembrane helix</keyword>
<dbReference type="Proteomes" id="UP000192611">
    <property type="component" value="Unassembled WGS sequence"/>
</dbReference>
<dbReference type="GO" id="GO:0016020">
    <property type="term" value="C:membrane"/>
    <property type="evidence" value="ECO:0007669"/>
    <property type="project" value="UniProtKB-SubCell"/>
</dbReference>
<dbReference type="AlphaFoldDB" id="A0A1W9S0J4"/>
<comment type="caution">
    <text evidence="5">The sequence shown here is derived from an EMBL/GenBank/DDBJ whole genome shotgun (WGS) entry which is preliminary data.</text>
</comment>
<feature type="transmembrane region" description="Helical" evidence="3">
    <location>
        <begin position="152"/>
        <end position="174"/>
    </location>
</feature>
<dbReference type="EMBL" id="NATQ01000095">
    <property type="protein sequence ID" value="OQX90157.1"/>
    <property type="molecule type" value="Genomic_DNA"/>
</dbReference>
<protein>
    <recommendedName>
        <fullName evidence="4">NADH:quinone oxidoreductase/Mrp antiporter transmembrane domain-containing protein</fullName>
    </recommendedName>
</protein>
<feature type="domain" description="NADH:quinone oxidoreductase/Mrp antiporter transmembrane" evidence="4">
    <location>
        <begin position="86"/>
        <end position="291"/>
    </location>
</feature>
<accession>A0A1W9S0J4</accession>
<organism evidence="5 6">
    <name type="scientific">Candidatus Coatesbacteria bacterium 4484_99</name>
    <dbReference type="NCBI Taxonomy" id="1970774"/>
    <lineage>
        <taxon>Bacteria</taxon>
        <taxon>Candidatus Coatesiibacteriota</taxon>
    </lineage>
</organism>
<evidence type="ECO:0000256" key="2">
    <source>
        <dbReference type="RuleBase" id="RU000320"/>
    </source>
</evidence>
<keyword evidence="2 3" id="KW-0812">Transmembrane</keyword>
<feature type="transmembrane region" description="Helical" evidence="3">
    <location>
        <begin position="249"/>
        <end position="266"/>
    </location>
</feature>
<dbReference type="InterPro" id="IPR001750">
    <property type="entry name" value="ND/Mrp_TM"/>
</dbReference>
<reference evidence="6" key="1">
    <citation type="submission" date="2017-03" db="EMBL/GenBank/DDBJ databases">
        <title>Novel pathways for hydrocarbon cycling and metabolic interdependencies in hydrothermal sediment communities.</title>
        <authorList>
            <person name="Dombrowski N."/>
            <person name="Seitz K."/>
            <person name="Teske A."/>
            <person name="Baker B."/>
        </authorList>
    </citation>
    <scope>NUCLEOTIDE SEQUENCE [LARGE SCALE GENOMIC DNA]</scope>
</reference>
<feature type="transmembrane region" description="Helical" evidence="3">
    <location>
        <begin position="326"/>
        <end position="346"/>
    </location>
</feature>
<feature type="transmembrane region" description="Helical" evidence="3">
    <location>
        <begin position="204"/>
        <end position="228"/>
    </location>
</feature>
<feature type="transmembrane region" description="Helical" evidence="3">
    <location>
        <begin position="286"/>
        <end position="306"/>
    </location>
</feature>
<feature type="transmembrane region" description="Helical" evidence="3">
    <location>
        <begin position="124"/>
        <end position="146"/>
    </location>
</feature>
<feature type="transmembrane region" description="Helical" evidence="3">
    <location>
        <begin position="50"/>
        <end position="70"/>
    </location>
</feature>
<evidence type="ECO:0000313" key="5">
    <source>
        <dbReference type="EMBL" id="OQX90157.1"/>
    </source>
</evidence>
<evidence type="ECO:0000256" key="3">
    <source>
        <dbReference type="SAM" id="Phobius"/>
    </source>
</evidence>
<evidence type="ECO:0000313" key="6">
    <source>
        <dbReference type="Proteomes" id="UP000192611"/>
    </source>
</evidence>
<evidence type="ECO:0000256" key="1">
    <source>
        <dbReference type="ARBA" id="ARBA00004127"/>
    </source>
</evidence>
<feature type="transmembrane region" description="Helical" evidence="3">
    <location>
        <begin position="181"/>
        <end position="198"/>
    </location>
</feature>
<name>A0A1W9S0J4_9BACT</name>
<dbReference type="Pfam" id="PF00361">
    <property type="entry name" value="Proton_antipo_M"/>
    <property type="match status" value="1"/>
</dbReference>
<evidence type="ECO:0000259" key="4">
    <source>
        <dbReference type="Pfam" id="PF00361"/>
    </source>
</evidence>
<comment type="subcellular location">
    <subcellularLocation>
        <location evidence="1">Endomembrane system</location>
        <topology evidence="1">Multi-pass membrane protein</topology>
    </subcellularLocation>
    <subcellularLocation>
        <location evidence="2">Membrane</location>
        <topology evidence="2">Multi-pass membrane protein</topology>
    </subcellularLocation>
</comment>
<feature type="transmembrane region" description="Helical" evidence="3">
    <location>
        <begin position="20"/>
        <end position="38"/>
    </location>
</feature>